<comment type="similarity">
    <text evidence="1">Belongs to the phosphate/phosphite/phosphonate binding protein family.</text>
</comment>
<reference evidence="4 5" key="1">
    <citation type="submission" date="2016-10" db="EMBL/GenBank/DDBJ databases">
        <authorList>
            <person name="de Groot N.N."/>
        </authorList>
    </citation>
    <scope>NUCLEOTIDE SEQUENCE [LARGE SCALE GENOMIC DNA]</scope>
    <source>
        <strain evidence="4 5">DSM 16859</strain>
    </source>
</reference>
<dbReference type="AlphaFoldDB" id="A0A1H9PZX3"/>
<dbReference type="InterPro" id="IPR005770">
    <property type="entry name" value="PhnD"/>
</dbReference>
<accession>A0A1H9PZX3</accession>
<dbReference type="Pfam" id="PF12974">
    <property type="entry name" value="Phosphonate-bd"/>
    <property type="match status" value="1"/>
</dbReference>
<sequence length="343" mass="34681">MKITQSRVIATGLAFASALALCACGVSQNAASGTNGSASASASAAACVGTSDPAAAAPTKLTLALVPSGDATKLVESVKPLASALSSRLGIPVEGVVTADYQAAVEAIGSNQAQIGMLPSLQMSQACDKYGAVPALQTLRQGKSTYAAQMFTNNPDKYCSDTPKPGANGMLYCNGTESGNGPAGLDSITKVKGAKVAMLSAASPAGYIFPVAALKAKGVSVGDVTPVKVTANDASVLAVYKGDAEVGFSYWDARTVVKKDNPDVGNKVVVFALTDEVPNDGMSITGKMSAQWQDKVKNAMLDYAGTPDGVKTLTAIYQITGMKPADVEALGQTQAAARSIGLG</sequence>
<keyword evidence="2 3" id="KW-0732">Signal</keyword>
<dbReference type="PANTHER" id="PTHR35841">
    <property type="entry name" value="PHOSPHONATES-BINDING PERIPLASMIC PROTEIN"/>
    <property type="match status" value="1"/>
</dbReference>
<evidence type="ECO:0000256" key="2">
    <source>
        <dbReference type="ARBA" id="ARBA00022729"/>
    </source>
</evidence>
<dbReference type="RefSeq" id="WP_218139181.1">
    <property type="nucleotide sequence ID" value="NZ_FOGZ01000002.1"/>
</dbReference>
<dbReference type="PANTHER" id="PTHR35841:SF1">
    <property type="entry name" value="PHOSPHONATES-BINDING PERIPLASMIC PROTEIN"/>
    <property type="match status" value="1"/>
</dbReference>
<proteinExistence type="inferred from homology"/>
<name>A0A1H9PZX3_9ACTN</name>
<gene>
    <name evidence="4" type="ORF">SAMN05443377_10247</name>
</gene>
<dbReference type="EMBL" id="FOGZ01000002">
    <property type="protein sequence ID" value="SER53724.1"/>
    <property type="molecule type" value="Genomic_DNA"/>
</dbReference>
<dbReference type="GO" id="GO:0043190">
    <property type="term" value="C:ATP-binding cassette (ABC) transporter complex"/>
    <property type="evidence" value="ECO:0007669"/>
    <property type="project" value="InterPro"/>
</dbReference>
<keyword evidence="5" id="KW-1185">Reference proteome</keyword>
<dbReference type="NCBIfam" id="TIGR01098">
    <property type="entry name" value="3A0109s03R"/>
    <property type="match status" value="1"/>
</dbReference>
<dbReference type="Proteomes" id="UP000198815">
    <property type="component" value="Unassembled WGS sequence"/>
</dbReference>
<dbReference type="SUPFAM" id="SSF53850">
    <property type="entry name" value="Periplasmic binding protein-like II"/>
    <property type="match status" value="1"/>
</dbReference>
<evidence type="ECO:0000256" key="3">
    <source>
        <dbReference type="SAM" id="SignalP"/>
    </source>
</evidence>
<dbReference type="STRING" id="64702.SAMN05443377_10247"/>
<protein>
    <submittedName>
        <fullName evidence="4">Phosphonate transport system substrate-binding protein</fullName>
    </submittedName>
</protein>
<evidence type="ECO:0000313" key="5">
    <source>
        <dbReference type="Proteomes" id="UP000198815"/>
    </source>
</evidence>
<evidence type="ECO:0000256" key="1">
    <source>
        <dbReference type="ARBA" id="ARBA00007162"/>
    </source>
</evidence>
<dbReference type="GO" id="GO:0055085">
    <property type="term" value="P:transmembrane transport"/>
    <property type="evidence" value="ECO:0007669"/>
    <property type="project" value="InterPro"/>
</dbReference>
<feature type="signal peptide" evidence="3">
    <location>
        <begin position="1"/>
        <end position="23"/>
    </location>
</feature>
<dbReference type="PROSITE" id="PS51257">
    <property type="entry name" value="PROKAR_LIPOPROTEIN"/>
    <property type="match status" value="1"/>
</dbReference>
<organism evidence="4 5">
    <name type="scientific">Propionibacterium cyclohexanicum</name>
    <dbReference type="NCBI Taxonomy" id="64702"/>
    <lineage>
        <taxon>Bacteria</taxon>
        <taxon>Bacillati</taxon>
        <taxon>Actinomycetota</taxon>
        <taxon>Actinomycetes</taxon>
        <taxon>Propionibacteriales</taxon>
        <taxon>Propionibacteriaceae</taxon>
        <taxon>Propionibacterium</taxon>
    </lineage>
</organism>
<feature type="chain" id="PRO_5038980704" evidence="3">
    <location>
        <begin position="24"/>
        <end position="343"/>
    </location>
</feature>
<dbReference type="Gene3D" id="3.40.190.10">
    <property type="entry name" value="Periplasmic binding protein-like II"/>
    <property type="match status" value="2"/>
</dbReference>
<evidence type="ECO:0000313" key="4">
    <source>
        <dbReference type="EMBL" id="SER53724.1"/>
    </source>
</evidence>